<name>A0A165YAX7_9AGAM</name>
<evidence type="ECO:0000313" key="1">
    <source>
        <dbReference type="EMBL" id="KZT33052.1"/>
    </source>
</evidence>
<organism evidence="1 2">
    <name type="scientific">Sistotremastrum suecicum HHB10207 ss-3</name>
    <dbReference type="NCBI Taxonomy" id="1314776"/>
    <lineage>
        <taxon>Eukaryota</taxon>
        <taxon>Fungi</taxon>
        <taxon>Dikarya</taxon>
        <taxon>Basidiomycota</taxon>
        <taxon>Agaricomycotina</taxon>
        <taxon>Agaricomycetes</taxon>
        <taxon>Sistotremastrales</taxon>
        <taxon>Sistotremastraceae</taxon>
        <taxon>Sistotremastrum</taxon>
    </lineage>
</organism>
<gene>
    <name evidence="1" type="ORF">SISSUDRAFT_1066454</name>
</gene>
<keyword evidence="2" id="KW-1185">Reference proteome</keyword>
<proteinExistence type="predicted"/>
<sequence length="169" mass="19510">MSISLIRRCPSTPKIHMCTSMNPITVTEPTTSQMSATLRISREARLRRRLAFQTIIERIAQDVKRSIDKLESRHPNYQLWHQAPRPRTALKEAMEQLLQCLPSQVSSLPPDVTYEQLDAKVLSLMRNMLRNYMLSKLRAQIRKRHAKANRVRGSTAVAVPLRTIPEEQL</sequence>
<protein>
    <submittedName>
        <fullName evidence="1">Uncharacterized protein</fullName>
    </submittedName>
</protein>
<dbReference type="Proteomes" id="UP000076798">
    <property type="component" value="Unassembled WGS sequence"/>
</dbReference>
<evidence type="ECO:0000313" key="2">
    <source>
        <dbReference type="Proteomes" id="UP000076798"/>
    </source>
</evidence>
<accession>A0A165YAX7</accession>
<dbReference type="AlphaFoldDB" id="A0A165YAX7"/>
<dbReference type="EMBL" id="KV428271">
    <property type="protein sequence ID" value="KZT33052.1"/>
    <property type="molecule type" value="Genomic_DNA"/>
</dbReference>
<reference evidence="1 2" key="1">
    <citation type="journal article" date="2016" name="Mol. Biol. Evol.">
        <title>Comparative Genomics of Early-Diverging Mushroom-Forming Fungi Provides Insights into the Origins of Lignocellulose Decay Capabilities.</title>
        <authorList>
            <person name="Nagy L.G."/>
            <person name="Riley R."/>
            <person name="Tritt A."/>
            <person name="Adam C."/>
            <person name="Daum C."/>
            <person name="Floudas D."/>
            <person name="Sun H."/>
            <person name="Yadav J.S."/>
            <person name="Pangilinan J."/>
            <person name="Larsson K.H."/>
            <person name="Matsuura K."/>
            <person name="Barry K."/>
            <person name="Labutti K."/>
            <person name="Kuo R."/>
            <person name="Ohm R.A."/>
            <person name="Bhattacharya S.S."/>
            <person name="Shirouzu T."/>
            <person name="Yoshinaga Y."/>
            <person name="Martin F.M."/>
            <person name="Grigoriev I.V."/>
            <person name="Hibbett D.S."/>
        </authorList>
    </citation>
    <scope>NUCLEOTIDE SEQUENCE [LARGE SCALE GENOMIC DNA]</scope>
    <source>
        <strain evidence="1 2">HHB10207 ss-3</strain>
    </source>
</reference>